<comment type="caution">
    <text evidence="2">The sequence shown here is derived from an EMBL/GenBank/DDBJ whole genome shotgun (WGS) entry which is preliminary data.</text>
</comment>
<dbReference type="Proteomes" id="UP001149954">
    <property type="component" value="Unassembled WGS sequence"/>
</dbReference>
<keyword evidence="3" id="KW-1185">Reference proteome</keyword>
<organism evidence="2 3">
    <name type="scientific">Penicillium fimorum</name>
    <dbReference type="NCBI Taxonomy" id="1882269"/>
    <lineage>
        <taxon>Eukaryota</taxon>
        <taxon>Fungi</taxon>
        <taxon>Dikarya</taxon>
        <taxon>Ascomycota</taxon>
        <taxon>Pezizomycotina</taxon>
        <taxon>Eurotiomycetes</taxon>
        <taxon>Eurotiomycetidae</taxon>
        <taxon>Eurotiales</taxon>
        <taxon>Aspergillaceae</taxon>
        <taxon>Penicillium</taxon>
    </lineage>
</organism>
<dbReference type="AlphaFoldDB" id="A0A9W9Y5K4"/>
<feature type="region of interest" description="Disordered" evidence="1">
    <location>
        <begin position="155"/>
        <end position="176"/>
    </location>
</feature>
<dbReference type="OrthoDB" id="5275938at2759"/>
<evidence type="ECO:0000256" key="1">
    <source>
        <dbReference type="SAM" id="MobiDB-lite"/>
    </source>
</evidence>
<evidence type="ECO:0000313" key="2">
    <source>
        <dbReference type="EMBL" id="KAJ5520682.1"/>
    </source>
</evidence>
<dbReference type="EMBL" id="JAPWDS010000001">
    <property type="protein sequence ID" value="KAJ5520682.1"/>
    <property type="molecule type" value="Genomic_DNA"/>
</dbReference>
<reference evidence="2" key="1">
    <citation type="submission" date="2022-12" db="EMBL/GenBank/DDBJ databases">
        <authorList>
            <person name="Petersen C."/>
        </authorList>
    </citation>
    <scope>NUCLEOTIDE SEQUENCE</scope>
    <source>
        <strain evidence="2">IBT 29495</strain>
    </source>
</reference>
<reference evidence="2" key="2">
    <citation type="journal article" date="2023" name="IMA Fungus">
        <title>Comparative genomic study of the Penicillium genus elucidates a diverse pangenome and 15 lateral gene transfer events.</title>
        <authorList>
            <person name="Petersen C."/>
            <person name="Sorensen T."/>
            <person name="Nielsen M.R."/>
            <person name="Sondergaard T.E."/>
            <person name="Sorensen J.L."/>
            <person name="Fitzpatrick D.A."/>
            <person name="Frisvad J.C."/>
            <person name="Nielsen K.L."/>
        </authorList>
    </citation>
    <scope>NUCLEOTIDE SEQUENCE</scope>
    <source>
        <strain evidence="2">IBT 29495</strain>
    </source>
</reference>
<protein>
    <submittedName>
        <fullName evidence="2">Uncharacterized protein</fullName>
    </submittedName>
</protein>
<gene>
    <name evidence="2" type="ORF">N7463_001135</name>
</gene>
<sequence>MATDLHLPHQVDPDGDIILFTPKTPLIDISKGNVPGNYARFQVSSKHLTLVSGYFKRTLRNCWSGGNALSTKGSAEIPERLQTRYPSAHFESYPWTFTTNSSQVIPAAIKSLVFAGSWIKALESRVPSSFSQDMKTWMMISSVFKSPKIFKTAKKNRHAGSNRAIRDKQSPGSKVR</sequence>
<name>A0A9W9Y5K4_9EURO</name>
<evidence type="ECO:0000313" key="3">
    <source>
        <dbReference type="Proteomes" id="UP001149954"/>
    </source>
</evidence>
<accession>A0A9W9Y5K4</accession>
<proteinExistence type="predicted"/>